<organism evidence="8 9">
    <name type="scientific">Microbacterium fluvii</name>
    <dbReference type="NCBI Taxonomy" id="415215"/>
    <lineage>
        <taxon>Bacteria</taxon>
        <taxon>Bacillati</taxon>
        <taxon>Actinomycetota</taxon>
        <taxon>Actinomycetes</taxon>
        <taxon>Micrococcales</taxon>
        <taxon>Microbacteriaceae</taxon>
        <taxon>Microbacterium</taxon>
    </lineage>
</organism>
<keyword evidence="6" id="KW-1133">Transmembrane helix</keyword>
<dbReference type="InterPro" id="IPR016169">
    <property type="entry name" value="FAD-bd_PCMH_sub2"/>
</dbReference>
<keyword evidence="6" id="KW-0812">Transmembrane</keyword>
<keyword evidence="5" id="KW-0560">Oxidoreductase</keyword>
<dbReference type="InterPro" id="IPR006094">
    <property type="entry name" value="Oxid_FAD_bind_N"/>
</dbReference>
<keyword evidence="3" id="KW-0285">Flavoprotein</keyword>
<dbReference type="InterPro" id="IPR036318">
    <property type="entry name" value="FAD-bd_PCMH-like_sf"/>
</dbReference>
<reference evidence="9" key="1">
    <citation type="journal article" date="2019" name="Int. J. Syst. Evol. Microbiol.">
        <title>The Global Catalogue of Microorganisms (GCM) 10K type strain sequencing project: providing services to taxonomists for standard genome sequencing and annotation.</title>
        <authorList>
            <consortium name="The Broad Institute Genomics Platform"/>
            <consortium name="The Broad Institute Genome Sequencing Center for Infectious Disease"/>
            <person name="Wu L."/>
            <person name="Ma J."/>
        </authorList>
    </citation>
    <scope>NUCLEOTIDE SEQUENCE [LARGE SCALE GENOMIC DNA]</scope>
    <source>
        <strain evidence="9">CGMCC 1.15772</strain>
    </source>
</reference>
<comment type="cofactor">
    <cofactor evidence="1">
        <name>FAD</name>
        <dbReference type="ChEBI" id="CHEBI:57692"/>
    </cofactor>
</comment>
<evidence type="ECO:0000256" key="3">
    <source>
        <dbReference type="ARBA" id="ARBA00022630"/>
    </source>
</evidence>
<dbReference type="Proteomes" id="UP001596507">
    <property type="component" value="Unassembled WGS sequence"/>
</dbReference>
<dbReference type="SUPFAM" id="SSF56176">
    <property type="entry name" value="FAD-binding/transporter-associated domain-like"/>
    <property type="match status" value="1"/>
</dbReference>
<dbReference type="Gene3D" id="3.40.462.20">
    <property type="match status" value="1"/>
</dbReference>
<dbReference type="Pfam" id="PF01565">
    <property type="entry name" value="FAD_binding_4"/>
    <property type="match status" value="1"/>
</dbReference>
<dbReference type="Gene3D" id="3.30.465.10">
    <property type="match status" value="1"/>
</dbReference>
<dbReference type="PROSITE" id="PS51387">
    <property type="entry name" value="FAD_PCMH"/>
    <property type="match status" value="1"/>
</dbReference>
<keyword evidence="6" id="KW-0472">Membrane</keyword>
<evidence type="ECO:0000256" key="2">
    <source>
        <dbReference type="ARBA" id="ARBA00005466"/>
    </source>
</evidence>
<evidence type="ECO:0000256" key="6">
    <source>
        <dbReference type="SAM" id="Phobius"/>
    </source>
</evidence>
<accession>A0ABW2HFE3</accession>
<keyword evidence="4" id="KW-0274">FAD</keyword>
<gene>
    <name evidence="8" type="ORF">ACFQRL_04305</name>
</gene>
<comment type="similarity">
    <text evidence="2">Belongs to the oxygen-dependent FAD-linked oxidoreductase family.</text>
</comment>
<dbReference type="PANTHER" id="PTHR42973:SF39">
    <property type="entry name" value="FAD-BINDING PCMH-TYPE DOMAIN-CONTAINING PROTEIN"/>
    <property type="match status" value="1"/>
</dbReference>
<protein>
    <submittedName>
        <fullName evidence="8">FAD-binding oxidoreductase</fullName>
    </submittedName>
</protein>
<comment type="caution">
    <text evidence="8">The sequence shown here is derived from an EMBL/GenBank/DDBJ whole genome shotgun (WGS) entry which is preliminary data.</text>
</comment>
<evidence type="ECO:0000256" key="4">
    <source>
        <dbReference type="ARBA" id="ARBA00022827"/>
    </source>
</evidence>
<feature type="domain" description="FAD-binding PCMH-type" evidence="7">
    <location>
        <begin position="68"/>
        <end position="238"/>
    </location>
</feature>
<dbReference type="InterPro" id="IPR016166">
    <property type="entry name" value="FAD-bd_PCMH"/>
</dbReference>
<proteinExistence type="inferred from homology"/>
<evidence type="ECO:0000256" key="5">
    <source>
        <dbReference type="ARBA" id="ARBA00023002"/>
    </source>
</evidence>
<evidence type="ECO:0000259" key="7">
    <source>
        <dbReference type="PROSITE" id="PS51387"/>
    </source>
</evidence>
<name>A0ABW2HFE3_9MICO</name>
<dbReference type="InterPro" id="IPR050416">
    <property type="entry name" value="FAD-linked_Oxidoreductase"/>
</dbReference>
<evidence type="ECO:0000313" key="8">
    <source>
        <dbReference type="EMBL" id="MFC7268180.1"/>
    </source>
</evidence>
<sequence>MPGLLGFGAACAGLTVGKDLPPALVVLTAALLFAVVCATFLLRPRGNGTLARPRSPRYRAATRSFDAVRLTPARATVIASPDQARAALAGAVAAGLPVRMHGTGHKAGTTRAMGGAALLKVRIHEPVTVDPVARTARIPAGTTWGDVVAAITPHKLGAAHGSSGRVGAVGYLLGGGLSAYARTTGIAANSIESIEVLLADGEQVTADRSAHSDLFWAIRGGGGGFGIVTAITVRLFDLTHAMTGTMIWDGAHAADLLNAWHQWARSAPDAITTSFRLMRMPPLPGLPPALTRHPIVAIDGSIPVATAGSAREAEALVAELRSSLRPVAPPRRDTFRLASPLETAFTHMDPPIAVAQVTDSFMITAEDHAAVECFGAFADLDAVGLATLELRHLGAALARPVRDGGAVSSVSGDYFYWGLGLPSRRTPKSHVTRSLDEIRTALAPWQTGFVMPTYAPEPGIPHHLFDSSTRARVDEVRATYDPDGLFSGDVAFGATDRN</sequence>
<feature type="transmembrane region" description="Helical" evidence="6">
    <location>
        <begin position="20"/>
        <end position="42"/>
    </location>
</feature>
<evidence type="ECO:0000313" key="9">
    <source>
        <dbReference type="Proteomes" id="UP001596507"/>
    </source>
</evidence>
<dbReference type="PANTHER" id="PTHR42973">
    <property type="entry name" value="BINDING OXIDOREDUCTASE, PUTATIVE (AFU_ORTHOLOGUE AFUA_1G17690)-RELATED"/>
    <property type="match status" value="1"/>
</dbReference>
<dbReference type="EMBL" id="JBHTBE010000001">
    <property type="protein sequence ID" value="MFC7268180.1"/>
    <property type="molecule type" value="Genomic_DNA"/>
</dbReference>
<evidence type="ECO:0000256" key="1">
    <source>
        <dbReference type="ARBA" id="ARBA00001974"/>
    </source>
</evidence>
<keyword evidence="9" id="KW-1185">Reference proteome</keyword>